<dbReference type="HOGENOM" id="CLU_1516038_0_0_9"/>
<keyword evidence="3" id="KW-1185">Reference proteome</keyword>
<dbReference type="STRING" id="797515.HMPREF9103_00921"/>
<dbReference type="AlphaFoldDB" id="G9ZMH3"/>
<feature type="chain" id="PRO_5003530105" evidence="1">
    <location>
        <begin position="34"/>
        <end position="182"/>
    </location>
</feature>
<organism evidence="2 3">
    <name type="scientific">Lentilactobacillus parafarraginis F0439</name>
    <dbReference type="NCBI Taxonomy" id="797515"/>
    <lineage>
        <taxon>Bacteria</taxon>
        <taxon>Bacillati</taxon>
        <taxon>Bacillota</taxon>
        <taxon>Bacilli</taxon>
        <taxon>Lactobacillales</taxon>
        <taxon>Lactobacillaceae</taxon>
        <taxon>Lentilactobacillus</taxon>
    </lineage>
</organism>
<name>G9ZMH3_9LACO</name>
<evidence type="ECO:0000313" key="3">
    <source>
        <dbReference type="Proteomes" id="UP000004625"/>
    </source>
</evidence>
<gene>
    <name evidence="2" type="ORF">HMPREF9103_00921</name>
</gene>
<accession>G9ZMH3</accession>
<reference evidence="2 3" key="1">
    <citation type="submission" date="2011-09" db="EMBL/GenBank/DDBJ databases">
        <authorList>
            <person name="Weinstock G."/>
            <person name="Sodergren E."/>
            <person name="Clifton S."/>
            <person name="Fulton L."/>
            <person name="Fulton B."/>
            <person name="Courtney L."/>
            <person name="Fronick C."/>
            <person name="Harrison M."/>
            <person name="Strong C."/>
            <person name="Farmer C."/>
            <person name="Delahaunty K."/>
            <person name="Markovic C."/>
            <person name="Hall O."/>
            <person name="Minx P."/>
            <person name="Tomlinson C."/>
            <person name="Mitreva M."/>
            <person name="Hou S."/>
            <person name="Chen J."/>
            <person name="Wollam A."/>
            <person name="Pepin K.H."/>
            <person name="Johnson M."/>
            <person name="Bhonagiri V."/>
            <person name="Zhang X."/>
            <person name="Suruliraj S."/>
            <person name="Warren W."/>
            <person name="Chinwalla A."/>
            <person name="Mardis E.R."/>
            <person name="Wilson R.K."/>
        </authorList>
    </citation>
    <scope>NUCLEOTIDE SEQUENCE [LARGE SCALE GENOMIC DNA]</scope>
    <source>
        <strain evidence="2 3">F0439</strain>
    </source>
</reference>
<sequence>MEEYILKRKKIILFLTFTFGLLFMIGSPNQASAATHSLRVFPHVLRHTWYHYDGNGRYDRITFGYKRYIGHYYYDGWSTYYGKIHYRNLHATKVSHHPNWMFATPVYAHHMHWTNVYGWNQGAGDGEYYGVKVRHYHGIPIRVLNDAGGADIWTSQHYYATKKVARNLGNKHFKGVLYYPSY</sequence>
<comment type="caution">
    <text evidence="2">The sequence shown here is derived from an EMBL/GenBank/DDBJ whole genome shotgun (WGS) entry which is preliminary data.</text>
</comment>
<feature type="signal peptide" evidence="1">
    <location>
        <begin position="1"/>
        <end position="33"/>
    </location>
</feature>
<dbReference type="Proteomes" id="UP000004625">
    <property type="component" value="Unassembled WGS sequence"/>
</dbReference>
<keyword evidence="1" id="KW-0732">Signal</keyword>
<protein>
    <submittedName>
        <fullName evidence="2">Uncharacterized protein</fullName>
    </submittedName>
</protein>
<dbReference type="eggNOG" id="ENOG502ZFI2">
    <property type="taxonomic scope" value="Bacteria"/>
</dbReference>
<evidence type="ECO:0000313" key="2">
    <source>
        <dbReference type="EMBL" id="EHL99586.1"/>
    </source>
</evidence>
<proteinExistence type="predicted"/>
<dbReference type="EMBL" id="AGEY01000040">
    <property type="protein sequence ID" value="EHL99586.1"/>
    <property type="molecule type" value="Genomic_DNA"/>
</dbReference>
<dbReference type="PATRIC" id="fig|797515.3.peg.854"/>
<evidence type="ECO:0000256" key="1">
    <source>
        <dbReference type="SAM" id="SignalP"/>
    </source>
</evidence>